<gene>
    <name evidence="1" type="ORF">ACFPYL_15280</name>
</gene>
<protein>
    <submittedName>
        <fullName evidence="1">Sulfotransferase family protein</fullName>
        <ecNumber evidence="1">2.8.2.-</ecNumber>
    </submittedName>
</protein>
<dbReference type="Gene3D" id="3.40.50.300">
    <property type="entry name" value="P-loop containing nucleotide triphosphate hydrolases"/>
    <property type="match status" value="1"/>
</dbReference>
<reference evidence="2" key="1">
    <citation type="journal article" date="2019" name="Int. J. Syst. Evol. Microbiol.">
        <title>The Global Catalogue of Microorganisms (GCM) 10K type strain sequencing project: providing services to taxonomists for standard genome sequencing and annotation.</title>
        <authorList>
            <consortium name="The Broad Institute Genomics Platform"/>
            <consortium name="The Broad Institute Genome Sequencing Center for Infectious Disease"/>
            <person name="Wu L."/>
            <person name="Ma J."/>
        </authorList>
    </citation>
    <scope>NUCLEOTIDE SEQUENCE [LARGE SCALE GENOMIC DNA]</scope>
    <source>
        <strain evidence="2">CCUG 54522</strain>
    </source>
</reference>
<dbReference type="RefSeq" id="WP_379155909.1">
    <property type="nucleotide sequence ID" value="NZ_JBHSRJ010000005.1"/>
</dbReference>
<dbReference type="SUPFAM" id="SSF52540">
    <property type="entry name" value="P-loop containing nucleoside triphosphate hydrolases"/>
    <property type="match status" value="1"/>
</dbReference>
<dbReference type="GO" id="GO:0016740">
    <property type="term" value="F:transferase activity"/>
    <property type="evidence" value="ECO:0007669"/>
    <property type="project" value="UniProtKB-KW"/>
</dbReference>
<dbReference type="EC" id="2.8.2.-" evidence="1"/>
<evidence type="ECO:0000313" key="2">
    <source>
        <dbReference type="Proteomes" id="UP001596135"/>
    </source>
</evidence>
<proteinExistence type="predicted"/>
<name>A0ABW1LLZ9_9ACTN</name>
<accession>A0ABW1LLZ9</accession>
<keyword evidence="1" id="KW-0808">Transferase</keyword>
<keyword evidence="2" id="KW-1185">Reference proteome</keyword>
<organism evidence="1 2">
    <name type="scientific">Nocardioides hankookensis</name>
    <dbReference type="NCBI Taxonomy" id="443157"/>
    <lineage>
        <taxon>Bacteria</taxon>
        <taxon>Bacillati</taxon>
        <taxon>Actinomycetota</taxon>
        <taxon>Actinomycetes</taxon>
        <taxon>Propionibacteriales</taxon>
        <taxon>Nocardioidaceae</taxon>
        <taxon>Nocardioides</taxon>
    </lineage>
</organism>
<evidence type="ECO:0000313" key="1">
    <source>
        <dbReference type="EMBL" id="MFC6044451.1"/>
    </source>
</evidence>
<dbReference type="InterPro" id="IPR027417">
    <property type="entry name" value="P-loop_NTPase"/>
</dbReference>
<dbReference type="EMBL" id="JBHSRJ010000005">
    <property type="protein sequence ID" value="MFC6044451.1"/>
    <property type="molecule type" value="Genomic_DNA"/>
</dbReference>
<comment type="caution">
    <text evidence="1">The sequence shown here is derived from an EMBL/GenBank/DDBJ whole genome shotgun (WGS) entry which is preliminary data.</text>
</comment>
<dbReference type="PANTHER" id="PTHR36451:SF1">
    <property type="entry name" value="OMEGA-HYDROXY-BETA-DIHYDROMENAQUINONE-9 SULFOTRANSFERASE STF3"/>
    <property type="match status" value="1"/>
</dbReference>
<sequence length="389" mass="43600">MPGGWDLPSVLADARRKEGLDDLGPGPFEEPLGVLLDAYAGAGLNEMGAHLLRGGVVHSLRMRLRAQEWFRRHPEIADEQVVDPVVVVGMMRSGTTLLQRLLAADARFRCARGWEVVEVAPPLDLDWDAEDPRIAQALAREEQSRQWVPDLYAIHPMYALEAEEEIVFLADAFLSHVPESGAHVPAYRSWIDTQDFAPAYDHLHRMLQLLQWQQKRRGLDAPREAGRWVLKTPAHLGYLDDLRARFPGLHVVHLHRDPVETIASGASLNATLHAMHADTVDLHRIGAEWIERMGWTNDRALATRAAWGEDPVVTDLEFADAVADPVGQVARVYDAVGLDLTNDAEAAMRDWLQRRPRETGRPDYTPETYGLTAEQIRERFSGGGVEAQR</sequence>
<dbReference type="PANTHER" id="PTHR36451">
    <property type="entry name" value="PAPS-DEPENDENT SULFOTRANSFERASE STF3"/>
    <property type="match status" value="1"/>
</dbReference>
<dbReference type="InterPro" id="IPR052736">
    <property type="entry name" value="Stf3_sulfotransferase"/>
</dbReference>
<dbReference type="Proteomes" id="UP001596135">
    <property type="component" value="Unassembled WGS sequence"/>
</dbReference>
<dbReference type="Pfam" id="PF13469">
    <property type="entry name" value="Sulfotransfer_3"/>
    <property type="match status" value="1"/>
</dbReference>